<proteinExistence type="predicted"/>
<dbReference type="PANTHER" id="PTHR43861">
    <property type="entry name" value="TRANS-ACONITATE 2-METHYLTRANSFERASE-RELATED"/>
    <property type="match status" value="1"/>
</dbReference>
<dbReference type="Pfam" id="PF13489">
    <property type="entry name" value="Methyltransf_23"/>
    <property type="match status" value="1"/>
</dbReference>
<protein>
    <submittedName>
        <fullName evidence="1">Uncharacterized protein</fullName>
    </submittedName>
</protein>
<dbReference type="AlphaFoldDB" id="A0A9Q5WBD2"/>
<dbReference type="InterPro" id="IPR029063">
    <property type="entry name" value="SAM-dependent_MTases_sf"/>
</dbReference>
<reference evidence="1 2" key="1">
    <citation type="submission" date="2017-01" db="EMBL/GenBank/DDBJ databases">
        <authorList>
            <person name="Abreu V.A."/>
            <person name="Popin R.V."/>
            <person name="Rigonato J."/>
            <person name="Andreote A.P."/>
            <person name="Schaker P.C."/>
            <person name="Hoff-Risseti C."/>
            <person name="Alvarenga D.O."/>
            <person name="Varani A.M."/>
            <person name="Fiore M.F."/>
        </authorList>
    </citation>
    <scope>NUCLEOTIDE SEQUENCE [LARGE SCALE GENOMIC DNA]</scope>
    <source>
        <strain evidence="1 2">CENA302</strain>
    </source>
</reference>
<dbReference type="Proteomes" id="UP000190056">
    <property type="component" value="Unassembled WGS sequence"/>
</dbReference>
<dbReference type="PANTHER" id="PTHR43861:SF6">
    <property type="entry name" value="METHYLTRANSFERASE TYPE 11"/>
    <property type="match status" value="1"/>
</dbReference>
<dbReference type="Gene3D" id="3.40.50.150">
    <property type="entry name" value="Vaccinia Virus protein VP39"/>
    <property type="match status" value="1"/>
</dbReference>
<sequence length="346" mass="39970">MKEEEIRPKKIFDEYLRLAAQDTHTYFDQTERRKIACPACGNLGSIAFEKSGFVYEKCSRCQTLYVSPRPLAEAFSRYYLESPSSRYWATTFYKETAEARREKLWKPKARQIQKIIWEFFSKSDTYPTSMPSIETNSNYDLLQDTLVVDIGGGYGLFAEEIRRLLPREPIVIEPAPHLAEVCRKKGIRVVEKFLEDIQPDDLPKTPKAFVSFELFEHLHDPMSFMSGLHSLMQSGDLFIFTTLSGNGLDIQVLWENSKSIMPPHHLNFFNPQSVKLLLERTGFKTLRVTTPGKLDIDILSNNQSPIGDRFWSTFLSVATDAEKQIWQSWIAEQGWSSHMWVVCCKP</sequence>
<evidence type="ECO:0000313" key="2">
    <source>
        <dbReference type="Proteomes" id="UP000190056"/>
    </source>
</evidence>
<comment type="caution">
    <text evidence="1">The sequence shown here is derived from an EMBL/GenBank/DDBJ whole genome shotgun (WGS) entry which is preliminary data.</text>
</comment>
<dbReference type="EMBL" id="MTPU01000012">
    <property type="protein sequence ID" value="OPH11096.1"/>
    <property type="molecule type" value="Genomic_DNA"/>
</dbReference>
<evidence type="ECO:0000313" key="1">
    <source>
        <dbReference type="EMBL" id="OPH11096.1"/>
    </source>
</evidence>
<dbReference type="SUPFAM" id="SSF53335">
    <property type="entry name" value="S-adenosyl-L-methionine-dependent methyltransferases"/>
    <property type="match status" value="1"/>
</dbReference>
<dbReference type="RefSeq" id="WP_079290510.1">
    <property type="nucleotide sequence ID" value="NZ_MTPU01000012.1"/>
</dbReference>
<gene>
    <name evidence="1" type="ORF">CENA302_01820</name>
</gene>
<name>A0A9Q5WBD2_9CYAN</name>
<accession>A0A9Q5WBD2</accession>
<organism evidence="1 2">
    <name type="scientific">Cylindrospermopsis raciborskii CENA302</name>
    <dbReference type="NCBI Taxonomy" id="1170768"/>
    <lineage>
        <taxon>Bacteria</taxon>
        <taxon>Bacillati</taxon>
        <taxon>Cyanobacteriota</taxon>
        <taxon>Cyanophyceae</taxon>
        <taxon>Nostocales</taxon>
        <taxon>Aphanizomenonaceae</taxon>
        <taxon>Cylindrospermopsis</taxon>
    </lineage>
</organism>